<evidence type="ECO:0000256" key="8">
    <source>
        <dbReference type="SAM" id="MobiDB-lite"/>
    </source>
</evidence>
<sequence length="180" mass="19205">MADSNGANNSPPPYDAAVMNPVTPSAPAPLAFQTTPYPVDGIGIQFPQAQYADGANDPTPDGMKSATAPYQDGRDSEKPDPTSSMAATNHSDIRQQDPVTIFSPPLGPYPVLSTCPICQQNVETKVEYTDGSFTWLLCGILSVFGLVFGCCLLPFFCQCAKNVSHSCPNCGNRLGVYHRL</sequence>
<dbReference type="GO" id="GO:0008270">
    <property type="term" value="F:zinc ion binding"/>
    <property type="evidence" value="ECO:0007669"/>
    <property type="project" value="TreeGrafter"/>
</dbReference>
<keyword evidence="12" id="KW-1185">Reference proteome</keyword>
<evidence type="ECO:0000313" key="11">
    <source>
        <dbReference type="EMBL" id="TGZ65101.1"/>
    </source>
</evidence>
<feature type="domain" description="LITAF" evidence="10">
    <location>
        <begin position="95"/>
        <end position="179"/>
    </location>
</feature>
<dbReference type="PROSITE" id="PS51837">
    <property type="entry name" value="LITAF"/>
    <property type="match status" value="1"/>
</dbReference>
<evidence type="ECO:0000256" key="1">
    <source>
        <dbReference type="ARBA" id="ARBA00004414"/>
    </source>
</evidence>
<comment type="caution">
    <text evidence="11">The sequence shown here is derived from an EMBL/GenBank/DDBJ whole genome shotgun (WGS) entry which is preliminary data.</text>
</comment>
<feature type="transmembrane region" description="Helical" evidence="9">
    <location>
        <begin position="133"/>
        <end position="156"/>
    </location>
</feature>
<feature type="compositionally biased region" description="Polar residues" evidence="8">
    <location>
        <begin position="81"/>
        <end position="90"/>
    </location>
</feature>
<gene>
    <name evidence="11" type="ORF">CRM22_006018</name>
</gene>
<dbReference type="EMBL" id="SJOL01006496">
    <property type="protein sequence ID" value="TGZ65101.1"/>
    <property type="molecule type" value="Genomic_DNA"/>
</dbReference>
<comment type="similarity">
    <text evidence="4">Belongs to the CDIP1/LITAF family.</text>
</comment>
<evidence type="ECO:0000256" key="5">
    <source>
        <dbReference type="ARBA" id="ARBA00022723"/>
    </source>
</evidence>
<dbReference type="PANTHER" id="PTHR23292">
    <property type="entry name" value="LIPOPOLYSACCHARIDE-INDUCED TUMOR NECROSIS FACTOR-ALPHA FACTOR"/>
    <property type="match status" value="1"/>
</dbReference>
<evidence type="ECO:0000256" key="2">
    <source>
        <dbReference type="ARBA" id="ARBA00004481"/>
    </source>
</evidence>
<dbReference type="SMART" id="SM00714">
    <property type="entry name" value="LITAF"/>
    <property type="match status" value="1"/>
</dbReference>
<dbReference type="Pfam" id="PF10601">
    <property type="entry name" value="zf-LITAF-like"/>
    <property type="match status" value="1"/>
</dbReference>
<dbReference type="Proteomes" id="UP000308267">
    <property type="component" value="Unassembled WGS sequence"/>
</dbReference>
<evidence type="ECO:0000313" key="12">
    <source>
        <dbReference type="Proteomes" id="UP000308267"/>
    </source>
</evidence>
<evidence type="ECO:0000256" key="7">
    <source>
        <dbReference type="ARBA" id="ARBA00023136"/>
    </source>
</evidence>
<keyword evidence="9" id="KW-1133">Transmembrane helix</keyword>
<evidence type="ECO:0000256" key="6">
    <source>
        <dbReference type="ARBA" id="ARBA00022833"/>
    </source>
</evidence>
<dbReference type="OrthoDB" id="5599753at2759"/>
<comment type="subcellular location">
    <subcellularLocation>
        <location evidence="2">Endosome membrane</location>
        <topology evidence="2">Peripheral membrane protein</topology>
    </subcellularLocation>
    <subcellularLocation>
        <location evidence="1">Late endosome membrane</location>
    </subcellularLocation>
    <subcellularLocation>
        <location evidence="3">Lysosome membrane</location>
        <topology evidence="3">Peripheral membrane protein</topology>
        <orientation evidence="3">Cytoplasmic side</orientation>
    </subcellularLocation>
</comment>
<dbReference type="AlphaFoldDB" id="A0A4S2LN40"/>
<keyword evidence="6" id="KW-0862">Zinc</keyword>
<keyword evidence="7 9" id="KW-0472">Membrane</keyword>
<feature type="region of interest" description="Disordered" evidence="8">
    <location>
        <begin position="1"/>
        <end position="94"/>
    </location>
</feature>
<name>A0A4S2LN40_OPIFE</name>
<dbReference type="InterPro" id="IPR006629">
    <property type="entry name" value="LITAF"/>
</dbReference>
<dbReference type="PANTHER" id="PTHR23292:SF6">
    <property type="entry name" value="FI16602P1-RELATED"/>
    <property type="match status" value="1"/>
</dbReference>
<dbReference type="GO" id="GO:0098560">
    <property type="term" value="C:cytoplasmic side of late endosome membrane"/>
    <property type="evidence" value="ECO:0007669"/>
    <property type="project" value="TreeGrafter"/>
</dbReference>
<evidence type="ECO:0000256" key="3">
    <source>
        <dbReference type="ARBA" id="ARBA00004630"/>
    </source>
</evidence>
<keyword evidence="5" id="KW-0479">Metal-binding</keyword>
<dbReference type="InterPro" id="IPR037519">
    <property type="entry name" value="LITAF_fam"/>
</dbReference>
<proteinExistence type="inferred from homology"/>
<dbReference type="GO" id="GO:0098574">
    <property type="term" value="C:cytoplasmic side of lysosomal membrane"/>
    <property type="evidence" value="ECO:0007669"/>
    <property type="project" value="TreeGrafter"/>
</dbReference>
<accession>A0A4S2LN40</accession>
<evidence type="ECO:0000259" key="10">
    <source>
        <dbReference type="PROSITE" id="PS51837"/>
    </source>
</evidence>
<reference evidence="11 12" key="1">
    <citation type="journal article" date="2019" name="BMC Genomics">
        <title>New insights from Opisthorchis felineus genome: update on genomics of the epidemiologically important liver flukes.</title>
        <authorList>
            <person name="Ershov N.I."/>
            <person name="Mordvinov V.A."/>
            <person name="Prokhortchouk E.B."/>
            <person name="Pakharukova M.Y."/>
            <person name="Gunbin K.V."/>
            <person name="Ustyantsev K."/>
            <person name="Genaev M.A."/>
            <person name="Blinov A.G."/>
            <person name="Mazur A."/>
            <person name="Boulygina E."/>
            <person name="Tsygankova S."/>
            <person name="Khrameeva E."/>
            <person name="Chekanov N."/>
            <person name="Fan G."/>
            <person name="Xiao A."/>
            <person name="Zhang H."/>
            <person name="Xu X."/>
            <person name="Yang H."/>
            <person name="Solovyev V."/>
            <person name="Lee S.M."/>
            <person name="Liu X."/>
            <person name="Afonnikov D.A."/>
            <person name="Skryabin K.G."/>
        </authorList>
    </citation>
    <scope>NUCLEOTIDE SEQUENCE [LARGE SCALE GENOMIC DNA]</scope>
    <source>
        <strain evidence="11">AK-0245</strain>
        <tissue evidence="11">Whole organism</tissue>
    </source>
</reference>
<organism evidence="11 12">
    <name type="scientific">Opisthorchis felineus</name>
    <dbReference type="NCBI Taxonomy" id="147828"/>
    <lineage>
        <taxon>Eukaryota</taxon>
        <taxon>Metazoa</taxon>
        <taxon>Spiralia</taxon>
        <taxon>Lophotrochozoa</taxon>
        <taxon>Platyhelminthes</taxon>
        <taxon>Trematoda</taxon>
        <taxon>Digenea</taxon>
        <taxon>Opisthorchiida</taxon>
        <taxon>Opisthorchiata</taxon>
        <taxon>Opisthorchiidae</taxon>
        <taxon>Opisthorchis</taxon>
    </lineage>
</organism>
<protein>
    <recommendedName>
        <fullName evidence="10">LITAF domain-containing protein</fullName>
    </recommendedName>
</protein>
<dbReference type="GO" id="GO:0005634">
    <property type="term" value="C:nucleus"/>
    <property type="evidence" value="ECO:0007669"/>
    <property type="project" value="TreeGrafter"/>
</dbReference>
<dbReference type="STRING" id="147828.A0A4S2LN40"/>
<evidence type="ECO:0000256" key="9">
    <source>
        <dbReference type="SAM" id="Phobius"/>
    </source>
</evidence>
<keyword evidence="9" id="KW-0812">Transmembrane</keyword>
<evidence type="ECO:0000256" key="4">
    <source>
        <dbReference type="ARBA" id="ARBA00005975"/>
    </source>
</evidence>